<organism evidence="2 3">
    <name type="scientific">Halteria grandinella</name>
    <dbReference type="NCBI Taxonomy" id="5974"/>
    <lineage>
        <taxon>Eukaryota</taxon>
        <taxon>Sar</taxon>
        <taxon>Alveolata</taxon>
        <taxon>Ciliophora</taxon>
        <taxon>Intramacronucleata</taxon>
        <taxon>Spirotrichea</taxon>
        <taxon>Stichotrichia</taxon>
        <taxon>Sporadotrichida</taxon>
        <taxon>Halteriidae</taxon>
        <taxon>Halteria</taxon>
    </lineage>
</organism>
<sequence length="162" mass="18089">MENVKQLFQESQASSTLNINEQCSLFLIYNSINNLLTRLKPQSYPLPHIEAIIEVLLSKTKAEEKLKDEPLILSSDAQGFLSGNTISFLEFVQALNKSRSLLNEIYEPVFNKRIFQVYDQLKEIAAEVSTGSVKDQIKRAKTKKGGVPTTTTVTSAGLPVKK</sequence>
<accession>A0A8J8SUG7</accession>
<protein>
    <submittedName>
        <fullName evidence="2">Uncharacterized protein</fullName>
    </submittedName>
</protein>
<dbReference type="AlphaFoldDB" id="A0A8J8SUG7"/>
<evidence type="ECO:0000313" key="3">
    <source>
        <dbReference type="Proteomes" id="UP000785679"/>
    </source>
</evidence>
<dbReference type="EMBL" id="RRYP01032924">
    <property type="protein sequence ID" value="TNV70776.1"/>
    <property type="molecule type" value="Genomic_DNA"/>
</dbReference>
<feature type="compositionally biased region" description="Low complexity" evidence="1">
    <location>
        <begin position="145"/>
        <end position="154"/>
    </location>
</feature>
<keyword evidence="3" id="KW-1185">Reference proteome</keyword>
<name>A0A8J8SUG7_HALGN</name>
<reference evidence="2" key="1">
    <citation type="submission" date="2019-06" db="EMBL/GenBank/DDBJ databases">
        <authorList>
            <person name="Zheng W."/>
        </authorList>
    </citation>
    <scope>NUCLEOTIDE SEQUENCE</scope>
    <source>
        <strain evidence="2">QDHG01</strain>
    </source>
</reference>
<feature type="region of interest" description="Disordered" evidence="1">
    <location>
        <begin position="143"/>
        <end position="162"/>
    </location>
</feature>
<comment type="caution">
    <text evidence="2">The sequence shown here is derived from an EMBL/GenBank/DDBJ whole genome shotgun (WGS) entry which is preliminary data.</text>
</comment>
<evidence type="ECO:0000313" key="2">
    <source>
        <dbReference type="EMBL" id="TNV70776.1"/>
    </source>
</evidence>
<proteinExistence type="predicted"/>
<dbReference type="Proteomes" id="UP000785679">
    <property type="component" value="Unassembled WGS sequence"/>
</dbReference>
<gene>
    <name evidence="2" type="ORF">FGO68_gene5373</name>
</gene>
<evidence type="ECO:0000256" key="1">
    <source>
        <dbReference type="SAM" id="MobiDB-lite"/>
    </source>
</evidence>